<sequence length="107" mass="12652">MIEDFMLDFRIDHYKPKMRVYKSLSDVAIMPDLTVAQVKADGEFNYLRYERNGETFTLNKWGRKRMDFPALNELKEALSRQPFTEAELLVELFAMEGDKPLKLPQFI</sequence>
<reference evidence="1 2" key="1">
    <citation type="submission" date="2018-06" db="EMBL/GenBank/DDBJ databases">
        <title>Extensive metabolic versatility and redundancy in microbially diverse, dynamic hydrothermal sediments.</title>
        <authorList>
            <person name="Dombrowski N."/>
            <person name="Teske A."/>
            <person name="Baker B.J."/>
        </authorList>
    </citation>
    <scope>NUCLEOTIDE SEQUENCE [LARGE SCALE GENOMIC DNA]</scope>
    <source>
        <strain evidence="1">B9_G13</strain>
    </source>
</reference>
<feature type="non-terminal residue" evidence="1">
    <location>
        <position position="107"/>
    </location>
</feature>
<name>A0A497JIC0_9ARCH</name>
<dbReference type="Proteomes" id="UP000277633">
    <property type="component" value="Unassembled WGS sequence"/>
</dbReference>
<gene>
    <name evidence="1" type="ORF">DRO07_02210</name>
</gene>
<protein>
    <submittedName>
        <fullName evidence="1">Uncharacterized protein</fullName>
    </submittedName>
</protein>
<comment type="caution">
    <text evidence="1">The sequence shown here is derived from an EMBL/GenBank/DDBJ whole genome shotgun (WGS) entry which is preliminary data.</text>
</comment>
<evidence type="ECO:0000313" key="2">
    <source>
        <dbReference type="Proteomes" id="UP000277633"/>
    </source>
</evidence>
<dbReference type="EMBL" id="QMWO01000072">
    <property type="protein sequence ID" value="RLG69504.1"/>
    <property type="molecule type" value="Genomic_DNA"/>
</dbReference>
<evidence type="ECO:0000313" key="1">
    <source>
        <dbReference type="EMBL" id="RLG69504.1"/>
    </source>
</evidence>
<proteinExistence type="predicted"/>
<organism evidence="1 2">
    <name type="scientific">Candidatus Iainarchaeum sp</name>
    <dbReference type="NCBI Taxonomy" id="3101447"/>
    <lineage>
        <taxon>Archaea</taxon>
        <taxon>Candidatus Iainarchaeota</taxon>
        <taxon>Candidatus Iainarchaeia</taxon>
        <taxon>Candidatus Iainarchaeales</taxon>
        <taxon>Candidatus Iainarchaeaceae</taxon>
        <taxon>Candidatus Iainarchaeum</taxon>
    </lineage>
</organism>
<dbReference type="AlphaFoldDB" id="A0A497JIC0"/>
<accession>A0A497JIC0</accession>